<proteinExistence type="predicted"/>
<evidence type="ECO:0000313" key="1">
    <source>
        <dbReference type="EMBL" id="AZE52042.1"/>
    </source>
</evidence>
<dbReference type="Proteomes" id="UP000268048">
    <property type="component" value="Chromosome"/>
</dbReference>
<protein>
    <submittedName>
        <fullName evidence="1">Uncharacterized protein</fullName>
    </submittedName>
</protein>
<dbReference type="AlphaFoldDB" id="A0A3G7I6Y5"/>
<reference evidence="1 2" key="1">
    <citation type="submission" date="2018-03" db="EMBL/GenBank/DDBJ databases">
        <title>Diversity of phytobeneficial traits revealed by whole-genome analysis of worldwide-isolated phenazine-producing Pseudomonas spp.</title>
        <authorList>
            <person name="Biessy A."/>
            <person name="Novinscak A."/>
            <person name="Blom J."/>
            <person name="Leger G."/>
            <person name="Thomashow L.S."/>
            <person name="Cazorla F.M."/>
            <person name="Josic D."/>
            <person name="Filion M."/>
        </authorList>
    </citation>
    <scope>NUCLEOTIDE SEQUENCE [LARGE SCALE GENOMIC DNA]</scope>
    <source>
        <strain evidence="1 2">B25</strain>
    </source>
</reference>
<sequence>METIVEVDGVPYTFVTENGTTALRLDNKTTASNDTNPADLHLPDIWLVTRSNGMPLFAVRPDVCDKPFRILSADKLYAEKIQWFEPLADFYRERLWVNPKSSVEGSEVYDAYKQHTWQTIIDFAIVDRPSFVYYRNLPGDWKKQSEGGAKFLLCLVEGDPYWTDGLGQIPFAVDTFRKYWEETREVDAAILKTGQTGLDWADGTLGGSDNGSENVYDNFIIIRACLWASENFELVLEKRPMSAQRFGPSGATVASTVFKPSSATRLKTLIDSGTLAKYKTWKP</sequence>
<accession>A0A3G7I6Y5</accession>
<organism evidence="1 2">
    <name type="scientific">Pseudomonas chlororaphis</name>
    <dbReference type="NCBI Taxonomy" id="587753"/>
    <lineage>
        <taxon>Bacteria</taxon>
        <taxon>Pseudomonadati</taxon>
        <taxon>Pseudomonadota</taxon>
        <taxon>Gammaproteobacteria</taxon>
        <taxon>Pseudomonadales</taxon>
        <taxon>Pseudomonadaceae</taxon>
        <taxon>Pseudomonas</taxon>
    </lineage>
</organism>
<dbReference type="RefSeq" id="WP_007930279.1">
    <property type="nucleotide sequence ID" value="NZ_CP014867.1"/>
</dbReference>
<dbReference type="EMBL" id="CP027753">
    <property type="protein sequence ID" value="AZE52042.1"/>
    <property type="molecule type" value="Genomic_DNA"/>
</dbReference>
<name>A0A3G7I6Y5_9PSED</name>
<evidence type="ECO:0000313" key="2">
    <source>
        <dbReference type="Proteomes" id="UP000268048"/>
    </source>
</evidence>
<gene>
    <name evidence="1" type="ORF">C4K04_6414</name>
</gene>